<gene>
    <name evidence="2" type="ORF">HNR30_005794</name>
</gene>
<evidence type="ECO:0000313" key="2">
    <source>
        <dbReference type="EMBL" id="MBA2894422.1"/>
    </source>
</evidence>
<evidence type="ECO:0000313" key="3">
    <source>
        <dbReference type="Proteomes" id="UP000530928"/>
    </source>
</evidence>
<feature type="domain" description="DUF6875" evidence="1">
    <location>
        <begin position="29"/>
        <end position="199"/>
    </location>
</feature>
<comment type="caution">
    <text evidence="2">The sequence shown here is derived from an EMBL/GenBank/DDBJ whole genome shotgun (WGS) entry which is preliminary data.</text>
</comment>
<evidence type="ECO:0000259" key="1">
    <source>
        <dbReference type="Pfam" id="PF21780"/>
    </source>
</evidence>
<dbReference type="Proteomes" id="UP000530928">
    <property type="component" value="Unassembled WGS sequence"/>
</dbReference>
<dbReference type="AlphaFoldDB" id="A0A7W0CNR4"/>
<accession>A0A7W0CNR4</accession>
<name>A0A7W0CNR4_9ACTN</name>
<dbReference type="Pfam" id="PF21780">
    <property type="entry name" value="DUF6875"/>
    <property type="match status" value="1"/>
</dbReference>
<proteinExistence type="predicted"/>
<sequence>MLTDPADPSRVLLELGDLDQGHEYGQALRRIVAWAREYLCRPHPELGRNGPVCPYVQTSLDRGAFLMAVCPGTPTAAQAAQFLAGYRDWFAVLAAPDGVAPQFRTVLVLFPDLLDTKVIDEAQRLLKDDYVADGLMIGEFHPGPPGKSGLWNEDFLPLASPVPLLAIRQMVASDFPFLRDDPVHERAYRERFGDRIPARYGA</sequence>
<organism evidence="2 3">
    <name type="scientific">Nonomuraea soli</name>
    <dbReference type="NCBI Taxonomy" id="1032476"/>
    <lineage>
        <taxon>Bacteria</taxon>
        <taxon>Bacillati</taxon>
        <taxon>Actinomycetota</taxon>
        <taxon>Actinomycetes</taxon>
        <taxon>Streptosporangiales</taxon>
        <taxon>Streptosporangiaceae</taxon>
        <taxon>Nonomuraea</taxon>
    </lineage>
</organism>
<dbReference type="InterPro" id="IPR049240">
    <property type="entry name" value="DUF6875"/>
</dbReference>
<dbReference type="EMBL" id="JACDUR010000006">
    <property type="protein sequence ID" value="MBA2894422.1"/>
    <property type="molecule type" value="Genomic_DNA"/>
</dbReference>
<protein>
    <recommendedName>
        <fullName evidence="1">DUF6875 domain-containing protein</fullName>
    </recommendedName>
</protein>
<dbReference type="RefSeq" id="WP_181613194.1">
    <property type="nucleotide sequence ID" value="NZ_BAABAM010000004.1"/>
</dbReference>
<keyword evidence="3" id="KW-1185">Reference proteome</keyword>
<reference evidence="2 3" key="1">
    <citation type="submission" date="2020-07" db="EMBL/GenBank/DDBJ databases">
        <title>Genomic Encyclopedia of Type Strains, Phase IV (KMG-IV): sequencing the most valuable type-strain genomes for metagenomic binning, comparative biology and taxonomic classification.</title>
        <authorList>
            <person name="Goeker M."/>
        </authorList>
    </citation>
    <scope>NUCLEOTIDE SEQUENCE [LARGE SCALE GENOMIC DNA]</scope>
    <source>
        <strain evidence="2 3">DSM 45533</strain>
    </source>
</reference>